<dbReference type="AlphaFoldDB" id="A0A842J8X5"/>
<organism evidence="1 2">
    <name type="scientific">Gordonibacter massiliensis</name>
    <name type="common">ex Traore et al. 2017</name>
    <dbReference type="NCBI Taxonomy" id="1841863"/>
    <lineage>
        <taxon>Bacteria</taxon>
        <taxon>Bacillati</taxon>
        <taxon>Actinomycetota</taxon>
        <taxon>Coriobacteriia</taxon>
        <taxon>Eggerthellales</taxon>
        <taxon>Eggerthellaceae</taxon>
        <taxon>Gordonibacter</taxon>
    </lineage>
</organism>
<name>A0A842J8X5_9ACTN</name>
<gene>
    <name evidence="1" type="ORF">H7313_02305</name>
</gene>
<proteinExistence type="predicted"/>
<dbReference type="RefSeq" id="WP_185904159.1">
    <property type="nucleotide sequence ID" value="NZ_JACMSE010000001.1"/>
</dbReference>
<keyword evidence="2" id="KW-1185">Reference proteome</keyword>
<dbReference type="EMBL" id="JACMSE010000001">
    <property type="protein sequence ID" value="MBC2888187.1"/>
    <property type="molecule type" value="Genomic_DNA"/>
</dbReference>
<dbReference type="Proteomes" id="UP000587396">
    <property type="component" value="Unassembled WGS sequence"/>
</dbReference>
<reference evidence="1 2" key="1">
    <citation type="submission" date="2020-08" db="EMBL/GenBank/DDBJ databases">
        <authorList>
            <person name="Liu C."/>
            <person name="Sun Q."/>
        </authorList>
    </citation>
    <scope>NUCLEOTIDE SEQUENCE [LARGE SCALE GENOMIC DNA]</scope>
    <source>
        <strain evidence="1 2">N22</strain>
    </source>
</reference>
<evidence type="ECO:0000313" key="2">
    <source>
        <dbReference type="Proteomes" id="UP000587396"/>
    </source>
</evidence>
<comment type="caution">
    <text evidence="1">The sequence shown here is derived from an EMBL/GenBank/DDBJ whole genome shotgun (WGS) entry which is preliminary data.</text>
</comment>
<evidence type="ECO:0000313" key="1">
    <source>
        <dbReference type="EMBL" id="MBC2888187.1"/>
    </source>
</evidence>
<sequence>MSEPKTNFAMLLRLLGARPRDVCEAVGADKSLVSRWTNGKQKFMPGHDWVGKVADYLLTLDERLKEPVLLDVLSAYYPDDALETPALRRKALIGWLATVGHLPARHLAGKNGLADLVMAKAAQLAASKEAFQSASSPAPAPAPEKPHQPLPMKNAVVYGKEGVQGSALQFIDLIMQQTEPQDILFACPEGLDMYTRDEKFGAVLMDRMMEMFAAGHTLSVVLRTDYKMTDVSAFSGRWLVAHLLGYVRSYYFDEFHKSYDDKMMAVVEGRMAMKATDSKQGDDSGIYTAIYFDEPTVAEVWEECSDYRKRSKQRFHYHLFEQPDAYLRGVAPLPDRAHYRFVRLPHFGLAGMDRTQEDFGLSSEERKRLLEDFGPLFVPVAFFEPQTPVRHLYCENDIEDALLKNRHVCPELSAICGRRAIMATQTLVDQLVLLKKTLEEHKNFEVCFLPDSQFKRLTMQIACWGDVVAIGWIAKGKSTACKDYTNTNALTGFCESIWDRIPGMLKSRSIAIRKINTWLKKAKKYGYAVNG</sequence>
<protein>
    <submittedName>
        <fullName evidence="1">Uncharacterized protein</fullName>
    </submittedName>
</protein>
<accession>A0A842J8X5</accession>